<keyword evidence="6" id="KW-1185">Reference proteome</keyword>
<dbReference type="EMBL" id="UYRU01063180">
    <property type="protein sequence ID" value="VDN15653.1"/>
    <property type="molecule type" value="Genomic_DNA"/>
</dbReference>
<dbReference type="InterPro" id="IPR001313">
    <property type="entry name" value="Pumilio_RNA-bd_rpt"/>
</dbReference>
<dbReference type="Proteomes" id="UP000281553">
    <property type="component" value="Unassembled WGS sequence"/>
</dbReference>
<organism evidence="5 6">
    <name type="scientific">Dibothriocephalus latus</name>
    <name type="common">Fish tapeworm</name>
    <name type="synonym">Diphyllobothrium latum</name>
    <dbReference type="NCBI Taxonomy" id="60516"/>
    <lineage>
        <taxon>Eukaryota</taxon>
        <taxon>Metazoa</taxon>
        <taxon>Spiralia</taxon>
        <taxon>Lophotrochozoa</taxon>
        <taxon>Platyhelminthes</taxon>
        <taxon>Cestoda</taxon>
        <taxon>Eucestoda</taxon>
        <taxon>Diphyllobothriidea</taxon>
        <taxon>Diphyllobothriidae</taxon>
        <taxon>Dibothriocephalus</taxon>
    </lineage>
</organism>
<dbReference type="Gene3D" id="1.25.10.10">
    <property type="entry name" value="Leucine-rich Repeat Variant"/>
    <property type="match status" value="1"/>
</dbReference>
<dbReference type="PANTHER" id="PTHR13389:SF0">
    <property type="entry name" value="PUMILIO HOMOLOG 3"/>
    <property type="match status" value="1"/>
</dbReference>
<dbReference type="InterPro" id="IPR011989">
    <property type="entry name" value="ARM-like"/>
</dbReference>
<reference evidence="5 6" key="1">
    <citation type="submission" date="2018-11" db="EMBL/GenBank/DDBJ databases">
        <authorList>
            <consortium name="Pathogen Informatics"/>
        </authorList>
    </citation>
    <scope>NUCLEOTIDE SEQUENCE [LARGE SCALE GENOMIC DNA]</scope>
</reference>
<feature type="compositionally biased region" description="Basic residues" evidence="3">
    <location>
        <begin position="1"/>
        <end position="14"/>
    </location>
</feature>
<evidence type="ECO:0000313" key="6">
    <source>
        <dbReference type="Proteomes" id="UP000281553"/>
    </source>
</evidence>
<evidence type="ECO:0000256" key="2">
    <source>
        <dbReference type="PROSITE-ProRule" id="PRU00317"/>
    </source>
</evidence>
<dbReference type="AlphaFoldDB" id="A0A3P7LX87"/>
<name>A0A3P7LX87_DIBLA</name>
<accession>A0A3P7LX87</accession>
<feature type="region of interest" description="Disordered" evidence="3">
    <location>
        <begin position="1"/>
        <end position="34"/>
    </location>
</feature>
<dbReference type="OrthoDB" id="497380at2759"/>
<dbReference type="PROSITE" id="PS50302">
    <property type="entry name" value="PUM"/>
    <property type="match status" value="1"/>
</dbReference>
<feature type="domain" description="PUM-HD" evidence="4">
    <location>
        <begin position="94"/>
        <end position="275"/>
    </location>
</feature>
<dbReference type="GO" id="GO:0005730">
    <property type="term" value="C:nucleolus"/>
    <property type="evidence" value="ECO:0007669"/>
    <property type="project" value="TreeGrafter"/>
</dbReference>
<dbReference type="GO" id="GO:0006417">
    <property type="term" value="P:regulation of translation"/>
    <property type="evidence" value="ECO:0007669"/>
    <property type="project" value="TreeGrafter"/>
</dbReference>
<keyword evidence="1" id="KW-0677">Repeat</keyword>
<proteinExistence type="predicted"/>
<feature type="repeat" description="Pumilio" evidence="2">
    <location>
        <begin position="156"/>
        <end position="191"/>
    </location>
</feature>
<evidence type="ECO:0000256" key="3">
    <source>
        <dbReference type="SAM" id="MobiDB-lite"/>
    </source>
</evidence>
<dbReference type="InterPro" id="IPR040059">
    <property type="entry name" value="PUM3"/>
</dbReference>
<dbReference type="SMART" id="SM00025">
    <property type="entry name" value="Pumilio"/>
    <property type="match status" value="3"/>
</dbReference>
<sequence>MKAKKKREKSKGKKASAGTAFTRVDDSAVPDSQKSKAFGKSFKKLGAAGGKVGVLFLFGPPNDILLFYLEQAENTSRQARLKAKKHGEICPELLKNWEQLRRDDTPLEKKHELVEAMLETAKGKLEDLCMAHDTSRIVESMIQFGTDAQRWHVFGELKNRLRKLSMSNYARFVVQKLIVYGAKEHRLEFFKALQGYICKLLRHKYASEVVELLYNDYATVSQRAALMREAYGHHIAPQLTMSNVQHLSEALALNPDKRQTMMANLNDLLVTAVSK</sequence>
<dbReference type="SUPFAM" id="SSF48371">
    <property type="entry name" value="ARM repeat"/>
    <property type="match status" value="1"/>
</dbReference>
<evidence type="ECO:0000313" key="5">
    <source>
        <dbReference type="EMBL" id="VDN15653.1"/>
    </source>
</evidence>
<dbReference type="PROSITE" id="PS50303">
    <property type="entry name" value="PUM_HD"/>
    <property type="match status" value="1"/>
</dbReference>
<evidence type="ECO:0000256" key="1">
    <source>
        <dbReference type="ARBA" id="ARBA00022737"/>
    </source>
</evidence>
<evidence type="ECO:0000259" key="4">
    <source>
        <dbReference type="PROSITE" id="PS50303"/>
    </source>
</evidence>
<dbReference type="InterPro" id="IPR016024">
    <property type="entry name" value="ARM-type_fold"/>
</dbReference>
<protein>
    <recommendedName>
        <fullName evidence="4">PUM-HD domain-containing protein</fullName>
    </recommendedName>
</protein>
<dbReference type="GO" id="GO:0003729">
    <property type="term" value="F:mRNA binding"/>
    <property type="evidence" value="ECO:0007669"/>
    <property type="project" value="TreeGrafter"/>
</dbReference>
<gene>
    <name evidence="5" type="ORF">DILT_LOCUS11484</name>
</gene>
<dbReference type="PANTHER" id="PTHR13389">
    <property type="entry name" value="PUMILIO HOMOLOG 3"/>
    <property type="match status" value="1"/>
</dbReference>
<dbReference type="InterPro" id="IPR033133">
    <property type="entry name" value="PUM-HD"/>
</dbReference>